<dbReference type="EMBL" id="JBEDNW010000002">
    <property type="protein sequence ID" value="MEZ3166651.1"/>
    <property type="molecule type" value="Genomic_DNA"/>
</dbReference>
<dbReference type="Proteomes" id="UP001567571">
    <property type="component" value="Unassembled WGS sequence"/>
</dbReference>
<dbReference type="RefSeq" id="WP_343779990.1">
    <property type="nucleotide sequence ID" value="NZ_BAAADQ010000015.1"/>
</dbReference>
<proteinExistence type="inferred from homology"/>
<evidence type="ECO:0000313" key="9">
    <source>
        <dbReference type="Proteomes" id="UP001567571"/>
    </source>
</evidence>
<dbReference type="InterPro" id="IPR000387">
    <property type="entry name" value="Tyr_Pase_dom"/>
</dbReference>
<dbReference type="GO" id="GO:0004722">
    <property type="term" value="F:protein serine/threonine phosphatase activity"/>
    <property type="evidence" value="ECO:0007669"/>
    <property type="project" value="UniProtKB-EC"/>
</dbReference>
<sequence>MDEVADGMFVGTQSHAESGSLLRDRGVDVVVSLTHDDPNTGAVDRVDVPMLDGPRNAYSAFADAAKAVVERREAGQRVLVHCSAGSSRSPAVAAAAMTRLTDRDLDGAFEQVSARRSEIDPHDALIRRAATFATQDRE</sequence>
<dbReference type="CDD" id="cd14498">
    <property type="entry name" value="DSP"/>
    <property type="match status" value="1"/>
</dbReference>
<reference evidence="6" key="1">
    <citation type="journal article" date="2014" name="Int. J. Syst. Evol. Microbiol.">
        <title>Complete genome sequence of Corynebacterium casei LMG S-19264T (=DSM 44701T), isolated from a smear-ripened cheese.</title>
        <authorList>
            <consortium name="US DOE Joint Genome Institute (JGI-PGF)"/>
            <person name="Walter F."/>
            <person name="Albersmeier A."/>
            <person name="Kalinowski J."/>
            <person name="Ruckert C."/>
        </authorList>
    </citation>
    <scope>NUCLEOTIDE SEQUENCE</scope>
    <source>
        <strain evidence="6">JCM 14265</strain>
    </source>
</reference>
<keyword evidence="2 7" id="KW-0378">Hydrolase</keyword>
<dbReference type="InterPro" id="IPR029021">
    <property type="entry name" value="Prot-tyrosine_phosphatase-like"/>
</dbReference>
<dbReference type="InterPro" id="IPR020422">
    <property type="entry name" value="TYR_PHOSPHATASE_DUAL_dom"/>
</dbReference>
<dbReference type="PROSITE" id="PS50056">
    <property type="entry name" value="TYR_PHOSPHATASE_2"/>
    <property type="match status" value="1"/>
</dbReference>
<comment type="similarity">
    <text evidence="1">Belongs to the protein-tyrosine phosphatase family. Non-receptor class dual specificity subfamily.</text>
</comment>
<evidence type="ECO:0000313" key="6">
    <source>
        <dbReference type="EMBL" id="GAA0550619.1"/>
    </source>
</evidence>
<dbReference type="InterPro" id="IPR052103">
    <property type="entry name" value="Dual_spec_Phospatases"/>
</dbReference>
<organism evidence="6 8">
    <name type="scientific">Halorubrum ejinorense</name>
    <dbReference type="NCBI Taxonomy" id="425309"/>
    <lineage>
        <taxon>Archaea</taxon>
        <taxon>Methanobacteriati</taxon>
        <taxon>Methanobacteriota</taxon>
        <taxon>Stenosarchaea group</taxon>
        <taxon>Halobacteria</taxon>
        <taxon>Halobacteriales</taxon>
        <taxon>Haloferacaceae</taxon>
        <taxon>Halorubrum</taxon>
    </lineage>
</organism>
<feature type="domain" description="Tyrosine-protein phosphatase" evidence="4">
    <location>
        <begin position="1"/>
        <end position="138"/>
    </location>
</feature>
<keyword evidence="3" id="KW-0904">Protein phosphatase</keyword>
<accession>A0AAV3SV29</accession>
<evidence type="ECO:0000256" key="2">
    <source>
        <dbReference type="ARBA" id="ARBA00022801"/>
    </source>
</evidence>
<dbReference type="GO" id="GO:0005737">
    <property type="term" value="C:cytoplasm"/>
    <property type="evidence" value="ECO:0007669"/>
    <property type="project" value="TreeGrafter"/>
</dbReference>
<dbReference type="EMBL" id="BAAADQ010000015">
    <property type="protein sequence ID" value="GAA0550619.1"/>
    <property type="molecule type" value="Genomic_DNA"/>
</dbReference>
<name>A0AAV3SV29_9EURY</name>
<reference evidence="7 9" key="3">
    <citation type="submission" date="2024-06" db="EMBL/GenBank/DDBJ databases">
        <title>Halorubrum miltondacostae sp. nov., a potential PHA producer isolated from an inland solar saltern in Rio Maior, Portugal.</title>
        <authorList>
            <person name="Albuquerque L."/>
            <person name="Viver T."/>
            <person name="Barroso C."/>
            <person name="Claudino R."/>
            <person name="Galvan M."/>
            <person name="Simoes G."/>
            <person name="Lobo Da Cunha A."/>
            <person name="Egas C."/>
        </authorList>
    </citation>
    <scope>NUCLEOTIDE SEQUENCE [LARGE SCALE GENOMIC DNA]</scope>
    <source>
        <strain evidence="7 9">DSM 18646</strain>
    </source>
</reference>
<evidence type="ECO:0000256" key="3">
    <source>
        <dbReference type="ARBA" id="ARBA00022912"/>
    </source>
</evidence>
<evidence type="ECO:0000313" key="7">
    <source>
        <dbReference type="EMBL" id="MEZ3166651.1"/>
    </source>
</evidence>
<evidence type="ECO:0000259" key="5">
    <source>
        <dbReference type="PROSITE" id="PS50056"/>
    </source>
</evidence>
<dbReference type="PANTHER" id="PTHR45961">
    <property type="entry name" value="IP21249P"/>
    <property type="match status" value="1"/>
</dbReference>
<dbReference type="Proteomes" id="UP001501425">
    <property type="component" value="Unassembled WGS sequence"/>
</dbReference>
<gene>
    <name evidence="7" type="ORF">ABNG02_04845</name>
    <name evidence="6" type="ORF">GCM10008994_26880</name>
</gene>
<dbReference type="AlphaFoldDB" id="A0AAV3SV29"/>
<evidence type="ECO:0000259" key="4">
    <source>
        <dbReference type="PROSITE" id="PS50054"/>
    </source>
</evidence>
<dbReference type="PROSITE" id="PS50054">
    <property type="entry name" value="TYR_PHOSPHATASE_DUAL"/>
    <property type="match status" value="1"/>
</dbReference>
<dbReference type="EC" id="3.1.3.48" evidence="7"/>
<dbReference type="SMART" id="SM00195">
    <property type="entry name" value="DSPc"/>
    <property type="match status" value="1"/>
</dbReference>
<keyword evidence="9" id="KW-1185">Reference proteome</keyword>
<protein>
    <submittedName>
        <fullName evidence="7">Dual specificity protein phosphatase</fullName>
        <ecNumber evidence="7">3.1.3.16</ecNumber>
        <ecNumber evidence="7">3.1.3.48</ecNumber>
    </submittedName>
</protein>
<dbReference type="PROSITE" id="PS00383">
    <property type="entry name" value="TYR_PHOSPHATASE_1"/>
    <property type="match status" value="1"/>
</dbReference>
<dbReference type="InterPro" id="IPR016130">
    <property type="entry name" value="Tyr_Pase_AS"/>
</dbReference>
<dbReference type="SUPFAM" id="SSF52799">
    <property type="entry name" value="(Phosphotyrosine protein) phosphatases II"/>
    <property type="match status" value="1"/>
</dbReference>
<reference evidence="6" key="2">
    <citation type="submission" date="2023-12" db="EMBL/GenBank/DDBJ databases">
        <authorList>
            <person name="Sun Q."/>
            <person name="Inoue M."/>
        </authorList>
    </citation>
    <scope>NUCLEOTIDE SEQUENCE</scope>
    <source>
        <strain evidence="6">JCM 14265</strain>
    </source>
</reference>
<dbReference type="Gene3D" id="3.90.190.10">
    <property type="entry name" value="Protein tyrosine phosphatase superfamily"/>
    <property type="match status" value="1"/>
</dbReference>
<dbReference type="InterPro" id="IPR000340">
    <property type="entry name" value="Dual-sp_phosphatase_cat-dom"/>
</dbReference>
<comment type="caution">
    <text evidence="6">The sequence shown here is derived from an EMBL/GenBank/DDBJ whole genome shotgun (WGS) entry which is preliminary data.</text>
</comment>
<evidence type="ECO:0000256" key="1">
    <source>
        <dbReference type="ARBA" id="ARBA00008601"/>
    </source>
</evidence>
<evidence type="ECO:0000313" key="8">
    <source>
        <dbReference type="Proteomes" id="UP001501425"/>
    </source>
</evidence>
<dbReference type="Pfam" id="PF00782">
    <property type="entry name" value="DSPc"/>
    <property type="match status" value="1"/>
</dbReference>
<dbReference type="GO" id="GO:0004725">
    <property type="term" value="F:protein tyrosine phosphatase activity"/>
    <property type="evidence" value="ECO:0007669"/>
    <property type="project" value="UniProtKB-EC"/>
</dbReference>
<dbReference type="EC" id="3.1.3.16" evidence="7"/>
<dbReference type="PANTHER" id="PTHR45961:SF6">
    <property type="entry name" value="IP21249P"/>
    <property type="match status" value="1"/>
</dbReference>
<feature type="domain" description="Tyrosine specific protein phosphatases" evidence="5">
    <location>
        <begin position="59"/>
        <end position="116"/>
    </location>
</feature>